<reference evidence="2 3" key="1">
    <citation type="submission" date="2015-01" db="EMBL/GenBank/DDBJ databases">
        <title>The Genome Sequence of Capronia semiimmersa CBS27337.</title>
        <authorList>
            <consortium name="The Broad Institute Genomics Platform"/>
            <person name="Cuomo C."/>
            <person name="de Hoog S."/>
            <person name="Gorbushina A."/>
            <person name="Stielow B."/>
            <person name="Teixiera M."/>
            <person name="Abouelleil A."/>
            <person name="Chapman S.B."/>
            <person name="Priest M."/>
            <person name="Young S.K."/>
            <person name="Wortman J."/>
            <person name="Nusbaum C."/>
            <person name="Birren B."/>
        </authorList>
    </citation>
    <scope>NUCLEOTIDE SEQUENCE [LARGE SCALE GENOMIC DNA]</scope>
    <source>
        <strain evidence="2 3">CBS 27337</strain>
    </source>
</reference>
<name>A0A0D2FET0_9EURO</name>
<accession>A0A0D2FET0</accession>
<protein>
    <recommendedName>
        <fullName evidence="4">Histone deacetylase complex subunit SAP30 Sin3 binding domain-containing protein</fullName>
    </recommendedName>
</protein>
<feature type="compositionally biased region" description="Low complexity" evidence="1">
    <location>
        <begin position="182"/>
        <end position="192"/>
    </location>
</feature>
<evidence type="ECO:0000313" key="3">
    <source>
        <dbReference type="Proteomes" id="UP000054266"/>
    </source>
</evidence>
<evidence type="ECO:0008006" key="4">
    <source>
        <dbReference type="Google" id="ProtNLM"/>
    </source>
</evidence>
<proteinExistence type="predicted"/>
<feature type="compositionally biased region" description="Basic residues" evidence="1">
    <location>
        <begin position="141"/>
        <end position="151"/>
    </location>
</feature>
<feature type="region of interest" description="Disordered" evidence="1">
    <location>
        <begin position="1"/>
        <end position="93"/>
    </location>
</feature>
<dbReference type="EMBL" id="KN846959">
    <property type="protein sequence ID" value="KIW66529.1"/>
    <property type="molecule type" value="Genomic_DNA"/>
</dbReference>
<sequence>MPPPRARNVDDSRSETSSTITNLKEKSALGYTAGSGVSKGKRAAPGHNGASGGSKAAVTGNGSTAPPSAAPPPPAVEADKDPSLPRTEWDTMPVPILRTYRIAHRLAVPAAFNLPHADLAYKSSDIGKRAPSAVYYRRKLHEQHLQRRRVRQGQQTNGTAKTNGSKVKQKGKSKDTLTIEGSSSTSLSIAQSIEPPDLGHPPSERDASSISSNPSTYLGPRQPASHLAAAVRKHFNAQQLVGGEADTIARFIYVVQQNGSSQQVRTEGSEGDGSGNWMGSNGREQRKVDGPGGEVGFRLRFRP</sequence>
<dbReference type="EMBL" id="KN846959">
    <property type="protein sequence ID" value="KIW66528.1"/>
    <property type="molecule type" value="Genomic_DNA"/>
</dbReference>
<dbReference type="Gene3D" id="6.10.160.20">
    <property type="match status" value="1"/>
</dbReference>
<evidence type="ECO:0000256" key="1">
    <source>
        <dbReference type="SAM" id="MobiDB-lite"/>
    </source>
</evidence>
<gene>
    <name evidence="2" type="ORF">PV04_05855</name>
</gene>
<dbReference type="STRING" id="5601.A0A0D2FET0"/>
<dbReference type="InterPro" id="IPR038291">
    <property type="entry name" value="SAP30_C_sf"/>
</dbReference>
<feature type="compositionally biased region" description="Polar residues" evidence="1">
    <location>
        <begin position="152"/>
        <end position="166"/>
    </location>
</feature>
<keyword evidence="3" id="KW-1185">Reference proteome</keyword>
<dbReference type="EMBL" id="KN846959">
    <property type="protein sequence ID" value="KIW66527.1"/>
    <property type="molecule type" value="Genomic_DNA"/>
</dbReference>
<dbReference type="AlphaFoldDB" id="A0A0D2FET0"/>
<feature type="region of interest" description="Disordered" evidence="1">
    <location>
        <begin position="141"/>
        <end position="224"/>
    </location>
</feature>
<feature type="region of interest" description="Disordered" evidence="1">
    <location>
        <begin position="258"/>
        <end position="295"/>
    </location>
</feature>
<organism evidence="2 3">
    <name type="scientific">Phialophora macrospora</name>
    <dbReference type="NCBI Taxonomy" id="1851006"/>
    <lineage>
        <taxon>Eukaryota</taxon>
        <taxon>Fungi</taxon>
        <taxon>Dikarya</taxon>
        <taxon>Ascomycota</taxon>
        <taxon>Pezizomycotina</taxon>
        <taxon>Eurotiomycetes</taxon>
        <taxon>Chaetothyriomycetidae</taxon>
        <taxon>Chaetothyriales</taxon>
        <taxon>Herpotrichiellaceae</taxon>
        <taxon>Phialophora</taxon>
    </lineage>
</organism>
<evidence type="ECO:0000313" key="2">
    <source>
        <dbReference type="EMBL" id="KIW66528.1"/>
    </source>
</evidence>
<feature type="compositionally biased region" description="Basic and acidic residues" evidence="1">
    <location>
        <begin position="77"/>
        <end position="89"/>
    </location>
</feature>
<dbReference type="Proteomes" id="UP000054266">
    <property type="component" value="Unassembled WGS sequence"/>
</dbReference>